<feature type="region of interest" description="Disordered" evidence="1">
    <location>
        <begin position="601"/>
        <end position="642"/>
    </location>
</feature>
<dbReference type="InterPro" id="IPR032675">
    <property type="entry name" value="LRR_dom_sf"/>
</dbReference>
<protein>
    <submittedName>
        <fullName evidence="4">Large exoprotein involved in heme utilization or adhesion</fullName>
    </submittedName>
</protein>
<name>A0A2P6N4U1_9EUKA</name>
<evidence type="ECO:0000256" key="3">
    <source>
        <dbReference type="SAM" id="SignalP"/>
    </source>
</evidence>
<keyword evidence="2" id="KW-0812">Transmembrane</keyword>
<dbReference type="AlphaFoldDB" id="A0A2P6N4U1"/>
<feature type="chain" id="PRO_5015193950" evidence="3">
    <location>
        <begin position="20"/>
        <end position="715"/>
    </location>
</feature>
<keyword evidence="3" id="KW-0732">Signal</keyword>
<proteinExistence type="predicted"/>
<dbReference type="Gene3D" id="3.80.10.10">
    <property type="entry name" value="Ribonuclease Inhibitor"/>
    <property type="match status" value="1"/>
</dbReference>
<reference evidence="4 5" key="1">
    <citation type="journal article" date="2018" name="Genome Biol. Evol.">
        <title>Multiple Roots of Fruiting Body Formation in Amoebozoa.</title>
        <authorList>
            <person name="Hillmann F."/>
            <person name="Forbes G."/>
            <person name="Novohradska S."/>
            <person name="Ferling I."/>
            <person name="Riege K."/>
            <person name="Groth M."/>
            <person name="Westermann M."/>
            <person name="Marz M."/>
            <person name="Spaller T."/>
            <person name="Winckler T."/>
            <person name="Schaap P."/>
            <person name="Glockner G."/>
        </authorList>
    </citation>
    <scope>NUCLEOTIDE SEQUENCE [LARGE SCALE GENOMIC DNA]</scope>
    <source>
        <strain evidence="4 5">Jena</strain>
    </source>
</reference>
<evidence type="ECO:0000313" key="4">
    <source>
        <dbReference type="EMBL" id="PRP78961.1"/>
    </source>
</evidence>
<dbReference type="EMBL" id="MDYQ01000203">
    <property type="protein sequence ID" value="PRP78961.1"/>
    <property type="molecule type" value="Genomic_DNA"/>
</dbReference>
<evidence type="ECO:0000256" key="2">
    <source>
        <dbReference type="SAM" id="Phobius"/>
    </source>
</evidence>
<feature type="compositionally biased region" description="Low complexity" evidence="1">
    <location>
        <begin position="609"/>
        <end position="623"/>
    </location>
</feature>
<sequence length="715" mass="79129">MKSALRVFFTVLFFLDVDAVTVDWAHLTSDQLHTISPNVFRNITNGELSSIPTTSFTGFTADQIENIPFWLMAYISPAEINQIPPSSFSGFTEQQLGKFRGHCSNLTVEQFRVLNSAQLSALPGFFCLSKLTQDVIRSITREQLPPLDVKGKEEEDLKGGVDGTGFSKEQISNLSGDAVSAFNSTQFSQLTESCAGFAPSQISRLDESALSGMNGECARVISGAVWGSLSASQASNLSLVAVAALTNNSALNDNILSIPFSYFTPSQISSLSARSCGCLNESMIRSIGNTTLFSPHCLGNMTTDVWVSFSPDQLSEIIDCSNVRAIQISRVESKHFHAVTGECLKSLLRNVLFSLSPAQIERISPSTCVSLDKETVTSMPDEWIEILSEEQIKMLGGIAGFTVHQLQLLTSRLPNFPSFFDSRTLDTPPSVILPFKNLLWREITPDQRLPSLPVPLSWLHVVTLMGEESKSINGSWIHIWDEFAVRGLRRDQITHMNDETFASFSNSQAQNLMEDTLFALSPSQVSHFTVDAFASLNLVSLRNTSFSGITKEQVKKIQLRFFKLFSCGQLLYLSEETVSALSRNNADEWARRMNTTQCKQAKLRMPFDSTSSSSSSSSSSSESGTQRTNTSPPETQPVSTDDGDASQKIVIIALSVVFLLIVAIIATILLRGYYNRKEQQRGFVSLSQEVDVEEETLDELSKRKKRNKRNRKYSR</sequence>
<feature type="region of interest" description="Disordered" evidence="1">
    <location>
        <begin position="695"/>
        <end position="715"/>
    </location>
</feature>
<keyword evidence="2" id="KW-0472">Membrane</keyword>
<comment type="caution">
    <text evidence="4">The sequence shown here is derived from an EMBL/GenBank/DDBJ whole genome shotgun (WGS) entry which is preliminary data.</text>
</comment>
<keyword evidence="2" id="KW-1133">Transmembrane helix</keyword>
<dbReference type="Proteomes" id="UP000241769">
    <property type="component" value="Unassembled WGS sequence"/>
</dbReference>
<feature type="compositionally biased region" description="Polar residues" evidence="1">
    <location>
        <begin position="624"/>
        <end position="639"/>
    </location>
</feature>
<keyword evidence="5" id="KW-1185">Reference proteome</keyword>
<evidence type="ECO:0000256" key="1">
    <source>
        <dbReference type="SAM" id="MobiDB-lite"/>
    </source>
</evidence>
<accession>A0A2P6N4U1</accession>
<feature type="compositionally biased region" description="Basic residues" evidence="1">
    <location>
        <begin position="702"/>
        <end position="715"/>
    </location>
</feature>
<organism evidence="4 5">
    <name type="scientific">Planoprotostelium fungivorum</name>
    <dbReference type="NCBI Taxonomy" id="1890364"/>
    <lineage>
        <taxon>Eukaryota</taxon>
        <taxon>Amoebozoa</taxon>
        <taxon>Evosea</taxon>
        <taxon>Variosea</taxon>
        <taxon>Cavosteliida</taxon>
        <taxon>Cavosteliaceae</taxon>
        <taxon>Planoprotostelium</taxon>
    </lineage>
</organism>
<gene>
    <name evidence="4" type="ORF">PROFUN_13273</name>
</gene>
<evidence type="ECO:0000313" key="5">
    <source>
        <dbReference type="Proteomes" id="UP000241769"/>
    </source>
</evidence>
<dbReference type="InParanoid" id="A0A2P6N4U1"/>
<feature type="transmembrane region" description="Helical" evidence="2">
    <location>
        <begin position="649"/>
        <end position="670"/>
    </location>
</feature>
<feature type="signal peptide" evidence="3">
    <location>
        <begin position="1"/>
        <end position="19"/>
    </location>
</feature>